<accession>A0A5J4ZGH3</accession>
<evidence type="ECO:0000313" key="1">
    <source>
        <dbReference type="EMBL" id="KAA8517665.1"/>
    </source>
</evidence>
<name>A0A5J4ZGH3_9ASTE</name>
<organism evidence="1 2">
    <name type="scientific">Nyssa sinensis</name>
    <dbReference type="NCBI Taxonomy" id="561372"/>
    <lineage>
        <taxon>Eukaryota</taxon>
        <taxon>Viridiplantae</taxon>
        <taxon>Streptophyta</taxon>
        <taxon>Embryophyta</taxon>
        <taxon>Tracheophyta</taxon>
        <taxon>Spermatophyta</taxon>
        <taxon>Magnoliopsida</taxon>
        <taxon>eudicotyledons</taxon>
        <taxon>Gunneridae</taxon>
        <taxon>Pentapetalae</taxon>
        <taxon>asterids</taxon>
        <taxon>Cornales</taxon>
        <taxon>Nyssaceae</taxon>
        <taxon>Nyssa</taxon>
    </lineage>
</organism>
<dbReference type="Proteomes" id="UP000325577">
    <property type="component" value="Linkage Group LG7"/>
</dbReference>
<proteinExistence type="predicted"/>
<gene>
    <name evidence="1" type="ORF">F0562_015139</name>
</gene>
<protein>
    <submittedName>
        <fullName evidence="1">Uncharacterized protein</fullName>
    </submittedName>
</protein>
<dbReference type="EMBL" id="CM018050">
    <property type="protein sequence ID" value="KAA8517665.1"/>
    <property type="molecule type" value="Genomic_DNA"/>
</dbReference>
<sequence length="144" mass="16390">MKNEHLPQGKKGWDKCTLEIGGALQFLLRKSTYVVPTTYDRVCEKANARPLPHEYSEAELFHVFDVKDRDWNSLLDLIRQVVEGPTIDVLNPGLFRILVGIPFESCEYSLGYSPGQRRFSMSAVEKKDIQCRRSDEGSYGNCSS</sequence>
<keyword evidence="2" id="KW-1185">Reference proteome</keyword>
<dbReference type="AlphaFoldDB" id="A0A5J4ZGH3"/>
<reference evidence="1 2" key="1">
    <citation type="submission" date="2019-09" db="EMBL/GenBank/DDBJ databases">
        <title>A chromosome-level genome assembly of the Chinese tupelo Nyssa sinensis.</title>
        <authorList>
            <person name="Yang X."/>
            <person name="Kang M."/>
            <person name="Yang Y."/>
            <person name="Xiong H."/>
            <person name="Wang M."/>
            <person name="Zhang Z."/>
            <person name="Wang Z."/>
            <person name="Wu H."/>
            <person name="Ma T."/>
            <person name="Liu J."/>
            <person name="Xi Z."/>
        </authorList>
    </citation>
    <scope>NUCLEOTIDE SEQUENCE [LARGE SCALE GENOMIC DNA]</scope>
    <source>
        <strain evidence="1">J267</strain>
        <tissue evidence="1">Leaf</tissue>
    </source>
</reference>
<evidence type="ECO:0000313" key="2">
    <source>
        <dbReference type="Proteomes" id="UP000325577"/>
    </source>
</evidence>